<dbReference type="AlphaFoldDB" id="A0A0H3BID5"/>
<proteinExistence type="predicted"/>
<dbReference type="EMBL" id="CP000805">
    <property type="protein sequence ID" value="ACD70848.1"/>
    <property type="molecule type" value="Genomic_DNA"/>
</dbReference>
<protein>
    <submittedName>
        <fullName evidence="1">Uncharacterized protein</fullName>
    </submittedName>
</protein>
<dbReference type="Proteomes" id="UP000001202">
    <property type="component" value="Chromosome"/>
</dbReference>
<reference evidence="1 2" key="1">
    <citation type="journal article" date="2008" name="BMC Microbiol.">
        <title>Complete genome sequence of Treponema pallidum ssp. pallidum strain SS14 determined with oligonucleotide arrays.</title>
        <authorList>
            <person name="Matejkova P."/>
            <person name="Strouhal M."/>
            <person name="Smajs D."/>
            <person name="Norris S.J."/>
            <person name="Palzkill T."/>
            <person name="Petrosino J.F."/>
            <person name="Sodergren E."/>
            <person name="Norton J.E."/>
            <person name="Singh J."/>
            <person name="Richmond T.A."/>
            <person name="Molla M.N."/>
            <person name="Albert T.J."/>
            <person name="Weinstock G.M."/>
        </authorList>
    </citation>
    <scope>NUCLEOTIDE SEQUENCE [LARGE SCALE GENOMIC DNA]</scope>
    <source>
        <strain evidence="1 2">SS14</strain>
    </source>
</reference>
<accession>A0A0H3BID5</accession>
<dbReference type="PATRIC" id="fig|455434.6.peg.423"/>
<organism evidence="1 2">
    <name type="scientific">Treponema pallidum subsp. pallidum (strain SS14)</name>
    <dbReference type="NCBI Taxonomy" id="455434"/>
    <lineage>
        <taxon>Bacteria</taxon>
        <taxon>Pseudomonadati</taxon>
        <taxon>Spirochaetota</taxon>
        <taxon>Spirochaetia</taxon>
        <taxon>Spirochaetales</taxon>
        <taxon>Treponemataceae</taxon>
        <taxon>Treponema</taxon>
    </lineage>
</organism>
<sequence length="341" mass="37978">MRRLSDRLRGMTGKGWSAWVRLCVLSTQVGLAAEPALARLAGVWENATRIVAIAPTADAMRFSLMLVHKPYYAYVYERVAVFSLSSLSDARADVLPPPAAQKAERVDLVLSFEGRVRVQPLVLCRWGDALFCSFFQRVSYGTRSGSVSSEQIPVRTDDPLFGFWIEEGSAEALRAYSSQAPGELNAFFFTEANFYRFRYWRDDALAFAAQRAYFTADDGVTYEIPQYVQRGAAVYSCTTGRSRVVRNFQTGTYEVRTSSDGSKRLMLRRRGAGPGSYAVGAVYPRQGFLDESALALRVDGQFLAIGEPFLRKSAVHDVTAFIDAHNARKRAPRAPLLVPDF</sequence>
<dbReference type="RefSeq" id="WP_010881870.1">
    <property type="nucleotide sequence ID" value="NC_010741.1"/>
</dbReference>
<gene>
    <name evidence="1" type="ordered locus">TPASS_0422</name>
</gene>
<dbReference type="GeneID" id="93876194"/>
<evidence type="ECO:0000313" key="2">
    <source>
        <dbReference type="Proteomes" id="UP000001202"/>
    </source>
</evidence>
<dbReference type="KEGG" id="tpp:TPASS_0422"/>
<evidence type="ECO:0000313" key="1">
    <source>
        <dbReference type="EMBL" id="ACD70848.1"/>
    </source>
</evidence>
<name>A0A0H3BID5_TREPS</name>